<keyword evidence="3" id="KW-0456">Lyase</keyword>
<evidence type="ECO:0000256" key="2">
    <source>
        <dbReference type="ARBA" id="ARBA00022764"/>
    </source>
</evidence>
<dbReference type="PANTHER" id="PTHR39210">
    <property type="entry name" value="HEPARIN-SULFATE LYASE"/>
    <property type="match status" value="1"/>
</dbReference>
<name>A0A2K2FIH3_9CLOT</name>
<dbReference type="GO" id="GO:0016829">
    <property type="term" value="F:lyase activity"/>
    <property type="evidence" value="ECO:0007669"/>
    <property type="project" value="UniProtKB-KW"/>
</dbReference>
<evidence type="ECO:0000313" key="5">
    <source>
        <dbReference type="EMBL" id="PNT98584.1"/>
    </source>
</evidence>
<keyword evidence="2" id="KW-0574">Periplasm</keyword>
<dbReference type="PANTHER" id="PTHR39210:SF1">
    <property type="entry name" value="HEPARIN-SULFATE LYASE"/>
    <property type="match status" value="1"/>
</dbReference>
<gene>
    <name evidence="5" type="ORF">CDQ84_10615</name>
</gene>
<evidence type="ECO:0000256" key="1">
    <source>
        <dbReference type="ARBA" id="ARBA00022729"/>
    </source>
</evidence>
<dbReference type="AlphaFoldDB" id="A0A2K2FIH3"/>
<evidence type="ECO:0000313" key="6">
    <source>
        <dbReference type="Proteomes" id="UP000236151"/>
    </source>
</evidence>
<dbReference type="EMBL" id="NIOJ01000026">
    <property type="protein sequence ID" value="PNT98584.1"/>
    <property type="molecule type" value="Genomic_DNA"/>
</dbReference>
<comment type="caution">
    <text evidence="5">The sequence shown here is derived from an EMBL/GenBank/DDBJ whole genome shotgun (WGS) entry which is preliminary data.</text>
</comment>
<keyword evidence="1" id="KW-0732">Signal</keyword>
<proteinExistence type="predicted"/>
<evidence type="ECO:0000259" key="4">
    <source>
        <dbReference type="Pfam" id="PF07940"/>
    </source>
</evidence>
<sequence>MFNFEPSIKPLLSWMYANMNPMPYIHLNSLINSGTRTTGYSRASLSALIYGPVDLPEAEPPVRKSFLLKATGIAVLQNDNLRVTLKFTGDGGGHDHNDKNSIEVYAYDQLISYDVGTTGYGIAFTKEWSRSSIAHNMVCINGRPQKRSKASVLNYDGKSVCAQASDAYEGVCLERSILLEEESGFKDIYGVRCASESQIDWVFHCKGQVETDLPLVDKEPFTEGNGYDQLFDLKHTYFDGEFAVSFLHEGYRLDMHFEGEKGTEVIIGKCYGADRTDILSFIMLRRKRKETVFSQQTYITKQ</sequence>
<dbReference type="InterPro" id="IPR012480">
    <property type="entry name" value="Hepar_II_III_C"/>
</dbReference>
<organism evidence="5 6">
    <name type="scientific">Clostridium thermosuccinogenes</name>
    <dbReference type="NCBI Taxonomy" id="84032"/>
    <lineage>
        <taxon>Bacteria</taxon>
        <taxon>Bacillati</taxon>
        <taxon>Bacillota</taxon>
        <taxon>Clostridia</taxon>
        <taxon>Eubacteriales</taxon>
        <taxon>Clostridiaceae</taxon>
        <taxon>Clostridium</taxon>
    </lineage>
</organism>
<dbReference type="Pfam" id="PF07940">
    <property type="entry name" value="Hepar_II_III_C"/>
    <property type="match status" value="1"/>
</dbReference>
<keyword evidence="6" id="KW-1185">Reference proteome</keyword>
<dbReference type="Proteomes" id="UP000236151">
    <property type="component" value="Unassembled WGS sequence"/>
</dbReference>
<feature type="domain" description="Heparinase II/III-like C-terminal" evidence="4">
    <location>
        <begin position="61"/>
        <end position="211"/>
    </location>
</feature>
<accession>A0A2K2FIH3</accession>
<dbReference type="KEGG" id="cthd:CDO33_01225"/>
<protein>
    <recommendedName>
        <fullName evidence="4">Heparinase II/III-like C-terminal domain-containing protein</fullName>
    </recommendedName>
</protein>
<reference evidence="5 6" key="1">
    <citation type="submission" date="2017-06" db="EMBL/GenBank/DDBJ databases">
        <title>Investigating the central metabolism of Clostridium thermosuccinogenes.</title>
        <authorList>
            <person name="Koendjbiharie J.G."/>
            <person name="van Kranenburg R."/>
        </authorList>
    </citation>
    <scope>NUCLEOTIDE SEQUENCE [LARGE SCALE GENOMIC DNA]</scope>
    <source>
        <strain evidence="5 6">DSM 5806</strain>
    </source>
</reference>
<evidence type="ECO:0000256" key="3">
    <source>
        <dbReference type="ARBA" id="ARBA00023239"/>
    </source>
</evidence>
<dbReference type="Gene3D" id="2.70.98.70">
    <property type="match status" value="1"/>
</dbReference>